<evidence type="ECO:0000256" key="10">
    <source>
        <dbReference type="ARBA" id="ARBA00031323"/>
    </source>
</evidence>
<accession>A0A2T5FZQ5</accession>
<evidence type="ECO:0000256" key="4">
    <source>
        <dbReference type="ARBA" id="ARBA00013346"/>
    </source>
</evidence>
<keyword evidence="7 12" id="KW-0808">Transferase</keyword>
<gene>
    <name evidence="12" type="ORF">CLG96_06385</name>
</gene>
<dbReference type="InterPro" id="IPR029063">
    <property type="entry name" value="SAM-dependent_MTases_sf"/>
</dbReference>
<dbReference type="EC" id="2.1.1.77" evidence="3"/>
<dbReference type="Gene3D" id="3.40.50.150">
    <property type="entry name" value="Vaccinia Virus protein VP39"/>
    <property type="match status" value="1"/>
</dbReference>
<evidence type="ECO:0000256" key="7">
    <source>
        <dbReference type="ARBA" id="ARBA00022679"/>
    </source>
</evidence>
<dbReference type="GO" id="GO:0032259">
    <property type="term" value="P:methylation"/>
    <property type="evidence" value="ECO:0007669"/>
    <property type="project" value="UniProtKB-KW"/>
</dbReference>
<keyword evidence="8" id="KW-0949">S-adenosyl-L-methionine</keyword>
<evidence type="ECO:0000313" key="12">
    <source>
        <dbReference type="EMBL" id="PTQ12179.1"/>
    </source>
</evidence>
<dbReference type="Pfam" id="PF01135">
    <property type="entry name" value="PCMT"/>
    <property type="match status" value="1"/>
</dbReference>
<evidence type="ECO:0000256" key="8">
    <source>
        <dbReference type="ARBA" id="ARBA00022691"/>
    </source>
</evidence>
<sequence>MFSSDELTVIRRAYAKQILFQGRSVNPELEAAFAKVERERFLGPGPWPIFNWPRGYQPTPDGDPAWLCADVLVGIEPDRGLNNGQPSSHAAWISAVRPMPGEHLVHVGAGVGYYSAVMSEMVGPSGKVTAIEYDPGLARRAALNLSGLPNVHVIEGDGSVTPFDAADVVYVNAGVSHPADLWLDNLRDGGRLLLPLTTNSNFSKPKLTQLSGAVFLVQREGEEFQATFISQIAVYPCEGMRDEVSEKALVDAFQRPGIQNVRKLRRTEEVEDGNCWMKAPGWSLTFS</sequence>
<comment type="similarity">
    <text evidence="2">Belongs to the methyltransferase superfamily. L-isoaspartyl/D-aspartyl protein methyltransferase family.</text>
</comment>
<dbReference type="CDD" id="cd02440">
    <property type="entry name" value="AdoMet_MTases"/>
    <property type="match status" value="1"/>
</dbReference>
<dbReference type="InterPro" id="IPR000682">
    <property type="entry name" value="PCMT"/>
</dbReference>
<dbReference type="EMBL" id="NWBU01000005">
    <property type="protein sequence ID" value="PTQ12179.1"/>
    <property type="molecule type" value="Genomic_DNA"/>
</dbReference>
<evidence type="ECO:0000256" key="2">
    <source>
        <dbReference type="ARBA" id="ARBA00005369"/>
    </source>
</evidence>
<dbReference type="SUPFAM" id="SSF53335">
    <property type="entry name" value="S-adenosyl-L-methionine-dependent methyltransferases"/>
    <property type="match status" value="1"/>
</dbReference>
<evidence type="ECO:0000313" key="13">
    <source>
        <dbReference type="Proteomes" id="UP000244162"/>
    </source>
</evidence>
<dbReference type="PANTHER" id="PTHR11579">
    <property type="entry name" value="PROTEIN-L-ISOASPARTATE O-METHYLTRANSFERASE"/>
    <property type="match status" value="1"/>
</dbReference>
<protein>
    <recommendedName>
        <fullName evidence="4">Protein-L-isoaspartate O-methyltransferase</fullName>
        <ecNumber evidence="3">2.1.1.77</ecNumber>
    </recommendedName>
    <alternativeName>
        <fullName evidence="11">L-isoaspartyl protein carboxyl methyltransferase</fullName>
    </alternativeName>
    <alternativeName>
        <fullName evidence="9">Protein L-isoaspartyl methyltransferase</fullName>
    </alternativeName>
    <alternativeName>
        <fullName evidence="10">Protein-beta-aspartate methyltransferase</fullName>
    </alternativeName>
</protein>
<evidence type="ECO:0000256" key="5">
    <source>
        <dbReference type="ARBA" id="ARBA00022490"/>
    </source>
</evidence>
<keyword evidence="13" id="KW-1185">Reference proteome</keyword>
<evidence type="ECO:0000256" key="11">
    <source>
        <dbReference type="ARBA" id="ARBA00031350"/>
    </source>
</evidence>
<dbReference type="Proteomes" id="UP000244162">
    <property type="component" value="Unassembled WGS sequence"/>
</dbReference>
<name>A0A2T5FZQ5_9SPHN</name>
<dbReference type="AlphaFoldDB" id="A0A2T5FZQ5"/>
<dbReference type="PANTHER" id="PTHR11579:SF0">
    <property type="entry name" value="PROTEIN-L-ISOASPARTATE(D-ASPARTATE) O-METHYLTRANSFERASE"/>
    <property type="match status" value="1"/>
</dbReference>
<evidence type="ECO:0000256" key="6">
    <source>
        <dbReference type="ARBA" id="ARBA00022603"/>
    </source>
</evidence>
<organism evidence="12 13">
    <name type="scientific">Sphingomonas oleivorans</name>
    <dbReference type="NCBI Taxonomy" id="1735121"/>
    <lineage>
        <taxon>Bacteria</taxon>
        <taxon>Pseudomonadati</taxon>
        <taxon>Pseudomonadota</taxon>
        <taxon>Alphaproteobacteria</taxon>
        <taxon>Sphingomonadales</taxon>
        <taxon>Sphingomonadaceae</taxon>
        <taxon>Sphingomonas</taxon>
    </lineage>
</organism>
<reference evidence="12 13" key="1">
    <citation type="submission" date="2017-09" db="EMBL/GenBank/DDBJ databases">
        <title>Sphingomonas panjinensis sp.nov., isolated from oil-contaminated soil.</title>
        <authorList>
            <person name="Wang L."/>
            <person name="Chen L."/>
        </authorList>
    </citation>
    <scope>NUCLEOTIDE SEQUENCE [LARGE SCALE GENOMIC DNA]</scope>
    <source>
        <strain evidence="12 13">FW-11</strain>
    </source>
</reference>
<evidence type="ECO:0000256" key="1">
    <source>
        <dbReference type="ARBA" id="ARBA00004496"/>
    </source>
</evidence>
<comment type="caution">
    <text evidence="12">The sequence shown here is derived from an EMBL/GenBank/DDBJ whole genome shotgun (WGS) entry which is preliminary data.</text>
</comment>
<comment type="subcellular location">
    <subcellularLocation>
        <location evidence="1">Cytoplasm</location>
    </subcellularLocation>
</comment>
<proteinExistence type="inferred from homology"/>
<evidence type="ECO:0000256" key="9">
    <source>
        <dbReference type="ARBA" id="ARBA00030757"/>
    </source>
</evidence>
<dbReference type="GO" id="GO:0004719">
    <property type="term" value="F:protein-L-isoaspartate (D-aspartate) O-methyltransferase activity"/>
    <property type="evidence" value="ECO:0007669"/>
    <property type="project" value="UniProtKB-EC"/>
</dbReference>
<evidence type="ECO:0000256" key="3">
    <source>
        <dbReference type="ARBA" id="ARBA00011890"/>
    </source>
</evidence>
<dbReference type="GO" id="GO:0005737">
    <property type="term" value="C:cytoplasm"/>
    <property type="evidence" value="ECO:0007669"/>
    <property type="project" value="UniProtKB-SubCell"/>
</dbReference>
<keyword evidence="6 12" id="KW-0489">Methyltransferase</keyword>
<keyword evidence="5" id="KW-0963">Cytoplasm</keyword>
<dbReference type="RefSeq" id="WP_107967044.1">
    <property type="nucleotide sequence ID" value="NZ_NWBU01000005.1"/>
</dbReference>
<dbReference type="OrthoDB" id="5679686at2"/>